<keyword evidence="2" id="KW-1185">Reference proteome</keyword>
<dbReference type="EMBL" id="JADOUA010000001">
    <property type="protein sequence ID" value="MBG6092860.1"/>
    <property type="molecule type" value="Genomic_DNA"/>
</dbReference>
<evidence type="ECO:0000313" key="2">
    <source>
        <dbReference type="Proteomes" id="UP000614047"/>
    </source>
</evidence>
<accession>A0A931DMU5</accession>
<dbReference type="RefSeq" id="WP_197014986.1">
    <property type="nucleotide sequence ID" value="NZ_BAABES010000009.1"/>
</dbReference>
<proteinExistence type="predicted"/>
<sequence length="225" mass="24416">MTERVLGVDACAAGWVGMALDEAVTPYFAPRIHELVDAAAPVTVVAIDIPIGLADNGLRQADLLARQELGRRRSTLFMTPVRRALEAGTHAQATEINRRLTGKGVSIQAFALKPKILEVDRWVRRNPPYRVVEVHPELSFARMSGAPVPPKTTWAGAETRRRLLAGEGIHLTGDLGPAGANARVDDVLDAAAAAWTARRVARDQARCLPAPPETFTDRHPCAIWT</sequence>
<name>A0A931DMU5_9ACTN</name>
<evidence type="ECO:0000313" key="1">
    <source>
        <dbReference type="EMBL" id="MBG6092860.1"/>
    </source>
</evidence>
<dbReference type="Proteomes" id="UP000614047">
    <property type="component" value="Unassembled WGS sequence"/>
</dbReference>
<dbReference type="Pfam" id="PF04250">
    <property type="entry name" value="DUF429"/>
    <property type="match status" value="1"/>
</dbReference>
<dbReference type="InterPro" id="IPR007362">
    <property type="entry name" value="DUF429"/>
</dbReference>
<reference evidence="1" key="1">
    <citation type="submission" date="2020-11" db="EMBL/GenBank/DDBJ databases">
        <title>Sequencing the genomes of 1000 actinobacteria strains.</title>
        <authorList>
            <person name="Klenk H.-P."/>
        </authorList>
    </citation>
    <scope>NUCLEOTIDE SEQUENCE</scope>
    <source>
        <strain evidence="1">DSM 43175</strain>
    </source>
</reference>
<gene>
    <name evidence="1" type="ORF">IW256_006973</name>
</gene>
<comment type="caution">
    <text evidence="1">The sequence shown here is derived from an EMBL/GenBank/DDBJ whole genome shotgun (WGS) entry which is preliminary data.</text>
</comment>
<protein>
    <submittedName>
        <fullName evidence="1">RNase H-like nuclease</fullName>
    </submittedName>
</protein>
<organism evidence="1 2">
    <name type="scientific">Actinomadura viridis</name>
    <dbReference type="NCBI Taxonomy" id="58110"/>
    <lineage>
        <taxon>Bacteria</taxon>
        <taxon>Bacillati</taxon>
        <taxon>Actinomycetota</taxon>
        <taxon>Actinomycetes</taxon>
        <taxon>Streptosporangiales</taxon>
        <taxon>Thermomonosporaceae</taxon>
        <taxon>Actinomadura</taxon>
    </lineage>
</organism>
<dbReference type="AlphaFoldDB" id="A0A931DMU5"/>